<proteinExistence type="predicted"/>
<keyword evidence="1" id="KW-1133">Transmembrane helix</keyword>
<evidence type="ECO:0000313" key="2">
    <source>
        <dbReference type="EMBL" id="ASK78932.1"/>
    </source>
</evidence>
<sequence>MFAILLLIPILVAGYTHNIFSLSASFKKYQNSQEYYLSIINAGALYVSITAILYVVYQGLVCTYVVYKEIDFVNYGHWTHFFKIIIITLGYELTKYNELFYSLTSDTIVFIVKAILFTIISAYIFPVLWCKFLNYKLENNEKNLTNLYINSLDEMTYTTYTLMKKHKSILITLKNNKVYLVHSIEIDIDYYHKFNHDSLVLKCYPQASGYRDNNTHTLKFTTLYPPQKSNDESSLLFVFILRSQIQMVQPFDPLKYNKEKKKMSNKNEIFNKYWHIPH</sequence>
<organism evidence="2 3">
    <name type="scientific">Paraphotobacterium marinum</name>
    <dbReference type="NCBI Taxonomy" id="1755811"/>
    <lineage>
        <taxon>Bacteria</taxon>
        <taxon>Pseudomonadati</taxon>
        <taxon>Pseudomonadota</taxon>
        <taxon>Gammaproteobacteria</taxon>
        <taxon>Vibrionales</taxon>
        <taxon>Vibrionaceae</taxon>
        <taxon>Paraphotobacterium</taxon>
    </lineage>
</organism>
<dbReference type="EMBL" id="CP022356">
    <property type="protein sequence ID" value="ASK78932.1"/>
    <property type="molecule type" value="Genomic_DNA"/>
</dbReference>
<keyword evidence="3" id="KW-1185">Reference proteome</keyword>
<dbReference type="AlphaFoldDB" id="A0A220VFG7"/>
<dbReference type="KEGG" id="pmai:CF386_07640"/>
<feature type="transmembrane region" description="Helical" evidence="1">
    <location>
        <begin position="45"/>
        <end position="66"/>
    </location>
</feature>
<name>A0A220VFG7_9GAMM</name>
<keyword evidence="1" id="KW-0812">Transmembrane</keyword>
<gene>
    <name evidence="2" type="ORF">CF386_07640</name>
</gene>
<evidence type="ECO:0000313" key="3">
    <source>
        <dbReference type="Proteomes" id="UP000242175"/>
    </source>
</evidence>
<reference evidence="2 3" key="1">
    <citation type="journal article" date="2016" name="Int. J. Syst. Evol. Microbiol.">
        <title>Paraphotobacterium marinum gen. nov., sp. nov., a member of the family Vibrionaceae, isolated from surface seawater.</title>
        <authorList>
            <person name="Huang Z."/>
            <person name="Dong C."/>
            <person name="Shao Z."/>
        </authorList>
    </citation>
    <scope>NUCLEOTIDE SEQUENCE [LARGE SCALE GENOMIC DNA]</scope>
    <source>
        <strain evidence="2 3">NSCS20N07D</strain>
    </source>
</reference>
<feature type="transmembrane region" description="Helical" evidence="1">
    <location>
        <begin position="78"/>
        <end position="96"/>
    </location>
</feature>
<accession>A0A220VFG7</accession>
<protein>
    <submittedName>
        <fullName evidence="2">Uncharacterized protein</fullName>
    </submittedName>
</protein>
<feature type="transmembrane region" description="Helical" evidence="1">
    <location>
        <begin position="108"/>
        <end position="129"/>
    </location>
</feature>
<evidence type="ECO:0000256" key="1">
    <source>
        <dbReference type="SAM" id="Phobius"/>
    </source>
</evidence>
<dbReference type="RefSeq" id="WP_089073840.1">
    <property type="nucleotide sequence ID" value="NZ_CBCSAM010000006.1"/>
</dbReference>
<dbReference type="Proteomes" id="UP000242175">
    <property type="component" value="Chromosome small"/>
</dbReference>
<keyword evidence="1" id="KW-0472">Membrane</keyword>